<evidence type="ECO:0000313" key="2">
    <source>
        <dbReference type="Proteomes" id="UP000887577"/>
    </source>
</evidence>
<dbReference type="AlphaFoldDB" id="A0A914Y7E0"/>
<sequence>MQAVAPSLTPKEIAQYKPTINIKVEEPDNDDLLFPPRAGEIQAQEENCDEQSEGCYVSDESDSDDDDDEYPPDEEYPDEACDNILEDEDYEDGDDNDDEDIPIPSFPLSNPIKNRDATEESDEESYKTEADEEECDNKSD</sequence>
<feature type="region of interest" description="Disordered" evidence="1">
    <location>
        <begin position="22"/>
        <end position="140"/>
    </location>
</feature>
<evidence type="ECO:0000313" key="3">
    <source>
        <dbReference type="WBParaSite" id="PSU_v2.g14661.t1"/>
    </source>
</evidence>
<organism evidence="2 3">
    <name type="scientific">Panagrolaimus superbus</name>
    <dbReference type="NCBI Taxonomy" id="310955"/>
    <lineage>
        <taxon>Eukaryota</taxon>
        <taxon>Metazoa</taxon>
        <taxon>Ecdysozoa</taxon>
        <taxon>Nematoda</taxon>
        <taxon>Chromadorea</taxon>
        <taxon>Rhabditida</taxon>
        <taxon>Tylenchina</taxon>
        <taxon>Panagrolaimomorpha</taxon>
        <taxon>Panagrolaimoidea</taxon>
        <taxon>Panagrolaimidae</taxon>
        <taxon>Panagrolaimus</taxon>
    </lineage>
</organism>
<feature type="compositionally biased region" description="Acidic residues" evidence="1">
    <location>
        <begin position="130"/>
        <end position="140"/>
    </location>
</feature>
<name>A0A914Y7E0_9BILA</name>
<accession>A0A914Y7E0</accession>
<dbReference type="Proteomes" id="UP000887577">
    <property type="component" value="Unplaced"/>
</dbReference>
<evidence type="ECO:0000256" key="1">
    <source>
        <dbReference type="SAM" id="MobiDB-lite"/>
    </source>
</evidence>
<reference evidence="3" key="1">
    <citation type="submission" date="2022-11" db="UniProtKB">
        <authorList>
            <consortium name="WormBaseParasite"/>
        </authorList>
    </citation>
    <scope>IDENTIFICATION</scope>
</reference>
<feature type="compositionally biased region" description="Acidic residues" evidence="1">
    <location>
        <begin position="59"/>
        <end position="101"/>
    </location>
</feature>
<proteinExistence type="predicted"/>
<dbReference type="WBParaSite" id="PSU_v2.g14661.t1">
    <property type="protein sequence ID" value="PSU_v2.g14661.t1"/>
    <property type="gene ID" value="PSU_v2.g14661"/>
</dbReference>
<keyword evidence="2" id="KW-1185">Reference proteome</keyword>
<protein>
    <submittedName>
        <fullName evidence="3">Uncharacterized protein</fullName>
    </submittedName>
</protein>
<feature type="compositionally biased region" description="Basic and acidic residues" evidence="1">
    <location>
        <begin position="113"/>
        <end position="129"/>
    </location>
</feature>